<sequence>MYKAVNNFERTFTTNIRIGHKGLDNHLVSAMGFESSLNYILRKEVERRFGSVENFLKEIGLSKYVEEIKKQIGI</sequence>
<organism evidence="1">
    <name type="scientific">marine sediment metagenome</name>
    <dbReference type="NCBI Taxonomy" id="412755"/>
    <lineage>
        <taxon>unclassified sequences</taxon>
        <taxon>metagenomes</taxon>
        <taxon>ecological metagenomes</taxon>
    </lineage>
</organism>
<name>A0A0F9QAJ2_9ZZZZ</name>
<evidence type="ECO:0000313" key="1">
    <source>
        <dbReference type="EMBL" id="KKN02363.1"/>
    </source>
</evidence>
<protein>
    <submittedName>
        <fullName evidence="1">Uncharacterized protein</fullName>
    </submittedName>
</protein>
<reference evidence="1" key="1">
    <citation type="journal article" date="2015" name="Nature">
        <title>Complex archaea that bridge the gap between prokaryotes and eukaryotes.</title>
        <authorList>
            <person name="Spang A."/>
            <person name="Saw J.H."/>
            <person name="Jorgensen S.L."/>
            <person name="Zaremba-Niedzwiedzka K."/>
            <person name="Martijn J."/>
            <person name="Lind A.E."/>
            <person name="van Eijk R."/>
            <person name="Schleper C."/>
            <person name="Guy L."/>
            <person name="Ettema T.J."/>
        </authorList>
    </citation>
    <scope>NUCLEOTIDE SEQUENCE</scope>
</reference>
<dbReference type="EMBL" id="LAZR01005158">
    <property type="protein sequence ID" value="KKN02363.1"/>
    <property type="molecule type" value="Genomic_DNA"/>
</dbReference>
<proteinExistence type="predicted"/>
<dbReference type="AlphaFoldDB" id="A0A0F9QAJ2"/>
<gene>
    <name evidence="1" type="ORF">LCGC14_1118560</name>
</gene>
<accession>A0A0F9QAJ2</accession>
<comment type="caution">
    <text evidence="1">The sequence shown here is derived from an EMBL/GenBank/DDBJ whole genome shotgun (WGS) entry which is preliminary data.</text>
</comment>